<gene>
    <name evidence="1" type="ORF">DV20_00600</name>
</gene>
<evidence type="ECO:0000313" key="1">
    <source>
        <dbReference type="EMBL" id="KDN24225.1"/>
    </source>
</evidence>
<evidence type="ECO:0000313" key="2">
    <source>
        <dbReference type="Proteomes" id="UP000027345"/>
    </source>
</evidence>
<name>A0A066UAW2_9PSEU</name>
<protein>
    <submittedName>
        <fullName evidence="1">Uncharacterized protein</fullName>
    </submittedName>
</protein>
<dbReference type="Proteomes" id="UP000027345">
    <property type="component" value="Unassembled WGS sequence"/>
</dbReference>
<accession>A0A066UAW2</accession>
<dbReference type="STRING" id="287986.DV20_00600"/>
<comment type="caution">
    <text evidence="1">The sequence shown here is derived from an EMBL/GenBank/DDBJ whole genome shotgun (WGS) entry which is preliminary data.</text>
</comment>
<proteinExistence type="predicted"/>
<dbReference type="EMBL" id="JMQI01000001">
    <property type="protein sequence ID" value="KDN24225.1"/>
    <property type="molecule type" value="Genomic_DNA"/>
</dbReference>
<dbReference type="AlphaFoldDB" id="A0A066UAW2"/>
<reference evidence="1 2" key="1">
    <citation type="submission" date="2014-05" db="EMBL/GenBank/DDBJ databases">
        <title>Draft genome sequence of Amycolatopsis rifamycinica DSM 46095.</title>
        <authorList>
            <person name="Lal R."/>
            <person name="Saxena A."/>
            <person name="Kumari R."/>
            <person name="Mukherjee U."/>
            <person name="Singh P."/>
            <person name="Sangwan N."/>
            <person name="Mahato N.K."/>
        </authorList>
    </citation>
    <scope>NUCLEOTIDE SEQUENCE [LARGE SCALE GENOMIC DNA]</scope>
    <source>
        <strain evidence="1 2">DSM 46095</strain>
    </source>
</reference>
<sequence length="105" mass="11213">MVTGGGFRVSADPLVEFGKHLDELQKNLQSTSDLVGGMVCDPGMFGINPACQLMAAGASTWTDKAHHQFGEYAKTIGEFADKVNEAAKRYQSGESDAVNSIVRFG</sequence>
<keyword evidence="2" id="KW-1185">Reference proteome</keyword>
<organism evidence="1 2">
    <name type="scientific">Amycolatopsis rifamycinica</name>
    <dbReference type="NCBI Taxonomy" id="287986"/>
    <lineage>
        <taxon>Bacteria</taxon>
        <taxon>Bacillati</taxon>
        <taxon>Actinomycetota</taxon>
        <taxon>Actinomycetes</taxon>
        <taxon>Pseudonocardiales</taxon>
        <taxon>Pseudonocardiaceae</taxon>
        <taxon>Amycolatopsis</taxon>
    </lineage>
</organism>